<dbReference type="InterPro" id="IPR049318">
    <property type="entry name" value="GCIP_C"/>
</dbReference>
<dbReference type="InterPro" id="IPR026907">
    <property type="entry name" value="GCIP-like"/>
</dbReference>
<organism evidence="10 11">
    <name type="scientific">Iris pallida</name>
    <name type="common">Sweet iris</name>
    <dbReference type="NCBI Taxonomy" id="29817"/>
    <lineage>
        <taxon>Eukaryota</taxon>
        <taxon>Viridiplantae</taxon>
        <taxon>Streptophyta</taxon>
        <taxon>Embryophyta</taxon>
        <taxon>Tracheophyta</taxon>
        <taxon>Spermatophyta</taxon>
        <taxon>Magnoliopsida</taxon>
        <taxon>Liliopsida</taxon>
        <taxon>Asparagales</taxon>
        <taxon>Iridaceae</taxon>
        <taxon>Iridoideae</taxon>
        <taxon>Irideae</taxon>
        <taxon>Iris</taxon>
    </lineage>
</organism>
<comment type="similarity">
    <text evidence="3">Belongs to the CCNDBP1 family.</text>
</comment>
<dbReference type="InterPro" id="IPR049317">
    <property type="entry name" value="GCIP-like_N"/>
</dbReference>
<reference evidence="10" key="1">
    <citation type="journal article" date="2023" name="GigaByte">
        <title>Genome assembly of the bearded iris, Iris pallida Lam.</title>
        <authorList>
            <person name="Bruccoleri R.E."/>
            <person name="Oakeley E.J."/>
            <person name="Faust A.M.E."/>
            <person name="Altorfer M."/>
            <person name="Dessus-Babus S."/>
            <person name="Burckhardt D."/>
            <person name="Oertli M."/>
            <person name="Naumann U."/>
            <person name="Petersen F."/>
            <person name="Wong J."/>
        </authorList>
    </citation>
    <scope>NUCLEOTIDE SEQUENCE</scope>
    <source>
        <strain evidence="10">GSM-AAB239-AS_SAM_17_03QT</strain>
    </source>
</reference>
<keyword evidence="4" id="KW-0963">Cytoplasm</keyword>
<evidence type="ECO:0000256" key="1">
    <source>
        <dbReference type="ARBA" id="ARBA00004123"/>
    </source>
</evidence>
<gene>
    <name evidence="10" type="ORF">M6B38_219815</name>
</gene>
<keyword evidence="6" id="KW-0131">Cell cycle</keyword>
<feature type="domain" description="Cyclin-D1-binding protein 1-like N-terminal" evidence="8">
    <location>
        <begin position="44"/>
        <end position="187"/>
    </location>
</feature>
<dbReference type="Pfam" id="PF13324">
    <property type="entry name" value="GCIP_N"/>
    <property type="match status" value="1"/>
</dbReference>
<dbReference type="PANTHER" id="PTHR15492">
    <property type="entry name" value="CYCLIN D1-BINDING PROTEIN 1"/>
    <property type="match status" value="1"/>
</dbReference>
<dbReference type="Gene3D" id="1.20.1420.10">
    <property type="entry name" value="Talin, central domain"/>
    <property type="match status" value="1"/>
</dbReference>
<dbReference type="Proteomes" id="UP001140949">
    <property type="component" value="Unassembled WGS sequence"/>
</dbReference>
<name>A0AAX6DXY3_IRIPA</name>
<keyword evidence="11" id="KW-1185">Reference proteome</keyword>
<evidence type="ECO:0000256" key="6">
    <source>
        <dbReference type="ARBA" id="ARBA00023306"/>
    </source>
</evidence>
<accession>A0AAX6DXY3</accession>
<evidence type="ECO:0000259" key="8">
    <source>
        <dbReference type="Pfam" id="PF13324"/>
    </source>
</evidence>
<evidence type="ECO:0000256" key="7">
    <source>
        <dbReference type="SAM" id="MobiDB-lite"/>
    </source>
</evidence>
<evidence type="ECO:0000256" key="5">
    <source>
        <dbReference type="ARBA" id="ARBA00023242"/>
    </source>
</evidence>
<feature type="domain" description="Cyclin-D1-binding protein 1-like C-terminal" evidence="9">
    <location>
        <begin position="216"/>
        <end position="310"/>
    </location>
</feature>
<feature type="region of interest" description="Disordered" evidence="7">
    <location>
        <begin position="189"/>
        <end position="218"/>
    </location>
</feature>
<evidence type="ECO:0000259" key="9">
    <source>
        <dbReference type="Pfam" id="PF20936"/>
    </source>
</evidence>
<protein>
    <submittedName>
        <fullName evidence="10">Uncharacterized protein</fullName>
    </submittedName>
</protein>
<keyword evidence="5" id="KW-0539">Nucleus</keyword>
<proteinExistence type="inferred from homology"/>
<dbReference type="GO" id="GO:0005634">
    <property type="term" value="C:nucleus"/>
    <property type="evidence" value="ECO:0007669"/>
    <property type="project" value="UniProtKB-SubCell"/>
</dbReference>
<dbReference type="PANTHER" id="PTHR15492:SF1">
    <property type="entry name" value="CYCLIN-D1-BINDING PROTEIN 1"/>
    <property type="match status" value="1"/>
</dbReference>
<dbReference type="GO" id="GO:0005737">
    <property type="term" value="C:cytoplasm"/>
    <property type="evidence" value="ECO:0007669"/>
    <property type="project" value="UniProtKB-SubCell"/>
</dbReference>
<comment type="caution">
    <text evidence="10">The sequence shown here is derived from an EMBL/GenBank/DDBJ whole genome shotgun (WGS) entry which is preliminary data.</text>
</comment>
<dbReference type="Gene3D" id="1.20.1410.10">
    <property type="entry name" value="I/LWEQ domain"/>
    <property type="match status" value="1"/>
</dbReference>
<dbReference type="EMBL" id="JANAVB010041219">
    <property type="protein sequence ID" value="KAJ6796698.1"/>
    <property type="molecule type" value="Genomic_DNA"/>
</dbReference>
<sequence length="354" mass="38431">MSTKKGGRRALSRLLDSHIKNLEETFQMLDTPAESSLEKVDWAQVTKLGDEISKQATATGMLWNGEARELKELEESLGAYFNLLHGFLLSCHGSTVCSGPTLHAYIHTSAKQIMDSSLSLLREAVSSYGKPHSSKNLTITQLAGSVWEACTALKKTPTTNCNAVGRAITQVAVSVKDVLREMRELKPAAIAASSTSEPDANPEDFNNESSDDDLGDDLSPEEMMVAQLILDVTSNSLEALKEVIRFVSGLIKSSKLDSKDFIESLERLLSYCREIGSEVNDLGACVYPPQEISGMSAAAKKIGHGVGEIRKEVESVGSSKERLFMAFEQLESSLGRLETGLAVNSVPEMDKLVL</sequence>
<evidence type="ECO:0000256" key="4">
    <source>
        <dbReference type="ARBA" id="ARBA00022490"/>
    </source>
</evidence>
<comment type="subcellular location">
    <subcellularLocation>
        <location evidence="2">Cytoplasm</location>
    </subcellularLocation>
    <subcellularLocation>
        <location evidence="1">Nucleus</location>
    </subcellularLocation>
</comment>
<evidence type="ECO:0000313" key="11">
    <source>
        <dbReference type="Proteomes" id="UP001140949"/>
    </source>
</evidence>
<feature type="compositionally biased region" description="Acidic residues" evidence="7">
    <location>
        <begin position="200"/>
        <end position="218"/>
    </location>
</feature>
<dbReference type="AlphaFoldDB" id="A0AAX6DXY3"/>
<dbReference type="Pfam" id="PF20936">
    <property type="entry name" value="GCIP_C"/>
    <property type="match status" value="1"/>
</dbReference>
<evidence type="ECO:0000256" key="3">
    <source>
        <dbReference type="ARBA" id="ARBA00008940"/>
    </source>
</evidence>
<evidence type="ECO:0000313" key="10">
    <source>
        <dbReference type="EMBL" id="KAJ6796698.1"/>
    </source>
</evidence>
<evidence type="ECO:0000256" key="2">
    <source>
        <dbReference type="ARBA" id="ARBA00004496"/>
    </source>
</evidence>
<reference evidence="10" key="2">
    <citation type="submission" date="2023-04" db="EMBL/GenBank/DDBJ databases">
        <authorList>
            <person name="Bruccoleri R.E."/>
            <person name="Oakeley E.J."/>
            <person name="Faust A.-M."/>
            <person name="Dessus-Babus S."/>
            <person name="Altorfer M."/>
            <person name="Burckhardt D."/>
            <person name="Oertli M."/>
            <person name="Naumann U."/>
            <person name="Petersen F."/>
            <person name="Wong J."/>
        </authorList>
    </citation>
    <scope>NUCLEOTIDE SEQUENCE</scope>
    <source>
        <strain evidence="10">GSM-AAB239-AS_SAM_17_03QT</strain>
        <tissue evidence="10">Leaf</tissue>
    </source>
</reference>